<reference evidence="2 3" key="1">
    <citation type="submission" date="2015-06" db="EMBL/GenBank/DDBJ databases">
        <authorList>
            <person name="Hoefler B.C."/>
            <person name="Straight P.D."/>
        </authorList>
    </citation>
    <scope>NUCLEOTIDE SEQUENCE [LARGE SCALE GENOMIC DNA]</scope>
    <source>
        <strain evidence="2 3">NRRL 3427</strain>
    </source>
</reference>
<dbReference type="OrthoDB" id="2834584at2"/>
<evidence type="ECO:0000313" key="2">
    <source>
        <dbReference type="EMBL" id="KOG31497.1"/>
    </source>
</evidence>
<dbReference type="GO" id="GO:0016787">
    <property type="term" value="F:hydrolase activity"/>
    <property type="evidence" value="ECO:0007669"/>
    <property type="project" value="UniProtKB-KW"/>
</dbReference>
<sequence length="193" mass="20398">MAEVLLFHHALGLTEGVAAFAGELRRSGHTVHTPDLYEGRTFTDLEAGVGYAQEVGFATLLERGVQAAGELPEEIVYAGFSLGALPAQKLAQTRHGALGAVLLSACVPADAFGTAWPKGVPAQVHGMDADPYFVDEGDLDAARALVAGSEDRRLFLYPGTAHLFAERGTPSHVPEATALCVERVLCFLSGLKR</sequence>
<dbReference type="SUPFAM" id="SSF53474">
    <property type="entry name" value="alpha/beta-Hydrolases"/>
    <property type="match status" value="1"/>
</dbReference>
<dbReference type="Gene3D" id="3.40.50.1820">
    <property type="entry name" value="alpha/beta hydrolase"/>
    <property type="match status" value="1"/>
</dbReference>
<dbReference type="InterPro" id="IPR051049">
    <property type="entry name" value="Dienelactone_hydrolase-like"/>
</dbReference>
<dbReference type="PANTHER" id="PTHR46623:SF6">
    <property type="entry name" value="ALPHA_BETA-HYDROLASES SUPERFAMILY PROTEIN"/>
    <property type="match status" value="1"/>
</dbReference>
<organism evidence="2 3">
    <name type="scientific">Streptomyces viridochromogenes</name>
    <dbReference type="NCBI Taxonomy" id="1938"/>
    <lineage>
        <taxon>Bacteria</taxon>
        <taxon>Bacillati</taxon>
        <taxon>Actinomycetota</taxon>
        <taxon>Actinomycetes</taxon>
        <taxon>Kitasatosporales</taxon>
        <taxon>Streptomycetaceae</taxon>
        <taxon>Streptomyces</taxon>
    </lineage>
</organism>
<protein>
    <submittedName>
        <fullName evidence="2">Dienelactone hydrolase</fullName>
    </submittedName>
</protein>
<gene>
    <name evidence="2" type="ORF">ADK34_10465</name>
</gene>
<dbReference type="EMBL" id="LGUP01000077">
    <property type="protein sequence ID" value="KOG31497.1"/>
    <property type="molecule type" value="Genomic_DNA"/>
</dbReference>
<dbReference type="RefSeq" id="WP_033211171.1">
    <property type="nucleotide sequence ID" value="NZ_LGUP01000077.1"/>
</dbReference>
<keyword evidence="2" id="KW-0378">Hydrolase</keyword>
<evidence type="ECO:0000313" key="3">
    <source>
        <dbReference type="Proteomes" id="UP000037023"/>
    </source>
</evidence>
<accession>A0A0L8KZY6</accession>
<dbReference type="PATRIC" id="fig|1938.6.peg.2292"/>
<proteinExistence type="predicted"/>
<dbReference type="InterPro" id="IPR029058">
    <property type="entry name" value="AB_hydrolase_fold"/>
</dbReference>
<feature type="domain" description="Dienelactone hydrolase" evidence="1">
    <location>
        <begin position="4"/>
        <end position="188"/>
    </location>
</feature>
<name>A0A0L8KZY6_STRVR</name>
<dbReference type="Pfam" id="PF01738">
    <property type="entry name" value="DLH"/>
    <property type="match status" value="1"/>
</dbReference>
<dbReference type="Proteomes" id="UP000037023">
    <property type="component" value="Unassembled WGS sequence"/>
</dbReference>
<dbReference type="PANTHER" id="PTHR46623">
    <property type="entry name" value="CARBOXYMETHYLENEBUTENOLIDASE-RELATED"/>
    <property type="match status" value="1"/>
</dbReference>
<comment type="caution">
    <text evidence="2">The sequence shown here is derived from an EMBL/GenBank/DDBJ whole genome shotgun (WGS) entry which is preliminary data.</text>
</comment>
<dbReference type="AlphaFoldDB" id="A0A0L8KZY6"/>
<evidence type="ECO:0000259" key="1">
    <source>
        <dbReference type="Pfam" id="PF01738"/>
    </source>
</evidence>
<dbReference type="InterPro" id="IPR002925">
    <property type="entry name" value="Dienelactn_hydro"/>
</dbReference>